<evidence type="ECO:0000259" key="6">
    <source>
        <dbReference type="PROSITE" id="PS50110"/>
    </source>
</evidence>
<keyword evidence="2" id="KW-0238">DNA-binding</keyword>
<dbReference type="Gene3D" id="3.40.50.2300">
    <property type="match status" value="1"/>
</dbReference>
<dbReference type="SUPFAM" id="SSF52172">
    <property type="entry name" value="CheY-like"/>
    <property type="match status" value="1"/>
</dbReference>
<dbReference type="GO" id="GO:0006355">
    <property type="term" value="P:regulation of DNA-templated transcription"/>
    <property type="evidence" value="ECO:0007669"/>
    <property type="project" value="InterPro"/>
</dbReference>
<evidence type="ECO:0000313" key="7">
    <source>
        <dbReference type="EMBL" id="SDI45932.1"/>
    </source>
</evidence>
<dbReference type="InterPro" id="IPR011006">
    <property type="entry name" value="CheY-like_superfamily"/>
</dbReference>
<evidence type="ECO:0000256" key="4">
    <source>
        <dbReference type="PROSITE-ProRule" id="PRU00169"/>
    </source>
</evidence>
<feature type="modified residue" description="4-aspartylphosphate" evidence="4">
    <location>
        <position position="61"/>
    </location>
</feature>
<dbReference type="STRING" id="83767.SAMN05660652_03474"/>
<evidence type="ECO:0000256" key="1">
    <source>
        <dbReference type="ARBA" id="ARBA00023015"/>
    </source>
</evidence>
<dbReference type="InterPro" id="IPR001789">
    <property type="entry name" value="Sig_transdc_resp-reg_receiver"/>
</dbReference>
<keyword evidence="1" id="KW-0805">Transcription regulation</keyword>
<dbReference type="InterPro" id="IPR016032">
    <property type="entry name" value="Sig_transdc_resp-reg_C-effctor"/>
</dbReference>
<sequence>MTHDKSARSEPRVYLIDDDPVASFLLVDLVESVNLPCKVFESAVLFLDEPLEDLEGCIVSDLRMPGMSGLELQEELHRRNINLPMIFVSAYAEVQSVVRAMRGGALDFFQKPFSSQQLIERIQDGLRIDRERAELQARNRRMGERIALLTPREKEVLQGIFEGKLTKVIAEELGISTRTAETYRQLIMQKLQAGSIAELVRIVIEAMPPGKATLSSQ</sequence>
<dbReference type="Pfam" id="PF00072">
    <property type="entry name" value="Response_reg"/>
    <property type="match status" value="1"/>
</dbReference>
<evidence type="ECO:0000313" key="8">
    <source>
        <dbReference type="Proteomes" id="UP000198607"/>
    </source>
</evidence>
<dbReference type="Pfam" id="PF00196">
    <property type="entry name" value="GerE"/>
    <property type="match status" value="1"/>
</dbReference>
<feature type="domain" description="Response regulatory" evidence="6">
    <location>
        <begin position="12"/>
        <end position="126"/>
    </location>
</feature>
<feature type="domain" description="HTH luxR-type" evidence="5">
    <location>
        <begin position="142"/>
        <end position="207"/>
    </location>
</feature>
<dbReference type="PANTHER" id="PTHR44688:SF16">
    <property type="entry name" value="DNA-BINDING TRANSCRIPTIONAL ACTIVATOR DEVR_DOSR"/>
    <property type="match status" value="1"/>
</dbReference>
<dbReference type="PROSITE" id="PS50043">
    <property type="entry name" value="HTH_LUXR_2"/>
    <property type="match status" value="1"/>
</dbReference>
<dbReference type="Proteomes" id="UP000198607">
    <property type="component" value="Unassembled WGS sequence"/>
</dbReference>
<dbReference type="OrthoDB" id="9802186at2"/>
<dbReference type="InterPro" id="IPR036388">
    <property type="entry name" value="WH-like_DNA-bd_sf"/>
</dbReference>
<evidence type="ECO:0000256" key="2">
    <source>
        <dbReference type="ARBA" id="ARBA00023125"/>
    </source>
</evidence>
<dbReference type="RefSeq" id="WP_091939481.1">
    <property type="nucleotide sequence ID" value="NZ_FNCY01000019.1"/>
</dbReference>
<dbReference type="Gene3D" id="1.10.10.10">
    <property type="entry name" value="Winged helix-like DNA-binding domain superfamily/Winged helix DNA-binding domain"/>
    <property type="match status" value="1"/>
</dbReference>
<dbReference type="CDD" id="cd06170">
    <property type="entry name" value="LuxR_C_like"/>
    <property type="match status" value="1"/>
</dbReference>
<dbReference type="SUPFAM" id="SSF46894">
    <property type="entry name" value="C-terminal effector domain of the bipartite response regulators"/>
    <property type="match status" value="1"/>
</dbReference>
<dbReference type="PRINTS" id="PR00038">
    <property type="entry name" value="HTHLUXR"/>
</dbReference>
<dbReference type="SMART" id="SM00448">
    <property type="entry name" value="REC"/>
    <property type="match status" value="1"/>
</dbReference>
<keyword evidence="3" id="KW-0804">Transcription</keyword>
<dbReference type="GO" id="GO:0003677">
    <property type="term" value="F:DNA binding"/>
    <property type="evidence" value="ECO:0007669"/>
    <property type="project" value="UniProtKB-KW"/>
</dbReference>
<dbReference type="EMBL" id="FNCY01000019">
    <property type="protein sequence ID" value="SDI45932.1"/>
    <property type="molecule type" value="Genomic_DNA"/>
</dbReference>
<keyword evidence="8" id="KW-1185">Reference proteome</keyword>
<gene>
    <name evidence="7" type="ORF">SAMN05660652_03474</name>
</gene>
<reference evidence="7 8" key="1">
    <citation type="submission" date="2016-10" db="EMBL/GenBank/DDBJ databases">
        <authorList>
            <person name="de Groot N.N."/>
        </authorList>
    </citation>
    <scope>NUCLEOTIDE SEQUENCE [LARGE SCALE GENOMIC DNA]</scope>
    <source>
        <strain evidence="7 8">DSM 5885</strain>
    </source>
</reference>
<dbReference type="AlphaFoldDB" id="A0A1G8KRD0"/>
<accession>A0A1G8KRD0</accession>
<dbReference type="PROSITE" id="PS50110">
    <property type="entry name" value="RESPONSE_REGULATORY"/>
    <property type="match status" value="1"/>
</dbReference>
<name>A0A1G8KRD0_9RHOO</name>
<dbReference type="InterPro" id="IPR000792">
    <property type="entry name" value="Tscrpt_reg_LuxR_C"/>
</dbReference>
<keyword evidence="4" id="KW-0597">Phosphoprotein</keyword>
<dbReference type="SMART" id="SM00421">
    <property type="entry name" value="HTH_LUXR"/>
    <property type="match status" value="1"/>
</dbReference>
<proteinExistence type="predicted"/>
<evidence type="ECO:0000259" key="5">
    <source>
        <dbReference type="PROSITE" id="PS50043"/>
    </source>
</evidence>
<protein>
    <submittedName>
        <fullName evidence="7">Two component transcriptional regulator, LuxR family</fullName>
    </submittedName>
</protein>
<evidence type="ECO:0000256" key="3">
    <source>
        <dbReference type="ARBA" id="ARBA00023163"/>
    </source>
</evidence>
<organism evidence="7 8">
    <name type="scientific">Propionivibrio dicarboxylicus</name>
    <dbReference type="NCBI Taxonomy" id="83767"/>
    <lineage>
        <taxon>Bacteria</taxon>
        <taxon>Pseudomonadati</taxon>
        <taxon>Pseudomonadota</taxon>
        <taxon>Betaproteobacteria</taxon>
        <taxon>Rhodocyclales</taxon>
        <taxon>Rhodocyclaceae</taxon>
        <taxon>Propionivibrio</taxon>
    </lineage>
</organism>
<dbReference type="PANTHER" id="PTHR44688">
    <property type="entry name" value="DNA-BINDING TRANSCRIPTIONAL ACTIVATOR DEVR_DOSR"/>
    <property type="match status" value="1"/>
</dbReference>
<dbReference type="GO" id="GO:0000160">
    <property type="term" value="P:phosphorelay signal transduction system"/>
    <property type="evidence" value="ECO:0007669"/>
    <property type="project" value="InterPro"/>
</dbReference>